<evidence type="ECO:0000313" key="2">
    <source>
        <dbReference type="Proteomes" id="UP001195914"/>
    </source>
</evidence>
<dbReference type="EMBL" id="JAHBMH010000062">
    <property type="protein sequence ID" value="KAK1934926.1"/>
    <property type="molecule type" value="Genomic_DNA"/>
</dbReference>
<proteinExistence type="predicted"/>
<organism evidence="1 2">
    <name type="scientific">Babesia divergens</name>
    <dbReference type="NCBI Taxonomy" id="32595"/>
    <lineage>
        <taxon>Eukaryota</taxon>
        <taxon>Sar</taxon>
        <taxon>Alveolata</taxon>
        <taxon>Apicomplexa</taxon>
        <taxon>Aconoidasida</taxon>
        <taxon>Piroplasmida</taxon>
        <taxon>Babesiidae</taxon>
        <taxon>Babesia</taxon>
    </lineage>
</organism>
<protein>
    <recommendedName>
        <fullName evidence="3">Mediator of RNA polymerase II transcription subunit 10</fullName>
    </recommendedName>
</protein>
<evidence type="ECO:0000313" key="1">
    <source>
        <dbReference type="EMBL" id="KAK1934926.1"/>
    </source>
</evidence>
<dbReference type="AlphaFoldDB" id="A0AAD9LFX9"/>
<name>A0AAD9LFX9_BABDI</name>
<reference evidence="1" key="2">
    <citation type="submission" date="2021-05" db="EMBL/GenBank/DDBJ databases">
        <authorList>
            <person name="Pain A."/>
        </authorList>
    </citation>
    <scope>NUCLEOTIDE SEQUENCE</scope>
    <source>
        <strain evidence="1">1802A</strain>
    </source>
</reference>
<evidence type="ECO:0008006" key="3">
    <source>
        <dbReference type="Google" id="ProtNLM"/>
    </source>
</evidence>
<dbReference type="Proteomes" id="UP001195914">
    <property type="component" value="Unassembled WGS sequence"/>
</dbReference>
<reference evidence="1" key="1">
    <citation type="journal article" date="2014" name="Nucleic Acids Res.">
        <title>The evolutionary dynamics of variant antigen genes in Babesia reveal a history of genomic innovation underlying host-parasite interaction.</title>
        <authorList>
            <person name="Jackson A.P."/>
            <person name="Otto T.D."/>
            <person name="Darby A."/>
            <person name="Ramaprasad A."/>
            <person name="Xia D."/>
            <person name="Echaide I.E."/>
            <person name="Farber M."/>
            <person name="Gahlot S."/>
            <person name="Gamble J."/>
            <person name="Gupta D."/>
            <person name="Gupta Y."/>
            <person name="Jackson L."/>
            <person name="Malandrin L."/>
            <person name="Malas T.B."/>
            <person name="Moussa E."/>
            <person name="Nair M."/>
            <person name="Reid A.J."/>
            <person name="Sanders M."/>
            <person name="Sharma J."/>
            <person name="Tracey A."/>
            <person name="Quail M.A."/>
            <person name="Weir W."/>
            <person name="Wastling J.M."/>
            <person name="Hall N."/>
            <person name="Willadsen P."/>
            <person name="Lingelbach K."/>
            <person name="Shiels B."/>
            <person name="Tait A."/>
            <person name="Berriman M."/>
            <person name="Allred D.R."/>
            <person name="Pain A."/>
        </authorList>
    </citation>
    <scope>NUCLEOTIDE SEQUENCE</scope>
    <source>
        <strain evidence="1">1802A</strain>
    </source>
</reference>
<keyword evidence="2" id="KW-1185">Reference proteome</keyword>
<accession>A0AAD9LFX9</accession>
<gene>
    <name evidence="1" type="ORF">X943_003290</name>
</gene>
<comment type="caution">
    <text evidence="1">The sequence shown here is derived from an EMBL/GenBank/DDBJ whole genome shotgun (WGS) entry which is preliminary data.</text>
</comment>
<sequence>MKDQEDSSSNDDAVVNECSIDSTKNLQNDMQEMIINVVERLTKISVLCESHTTKDSNCVKSLMKHMHKFERDIHKLHEQAQVPKDGSDNVYKGAVRAVDNYQNPYDWAYKAIIQKHNDSGRKLDHSLESVDALQKALIDRLQINKFIGSATQTQVTEDDPTGKGSHL</sequence>